<reference evidence="7 8" key="1">
    <citation type="submission" date="2016-10" db="EMBL/GenBank/DDBJ databases">
        <authorList>
            <person name="de Groot N.N."/>
        </authorList>
    </citation>
    <scope>NUCLEOTIDE SEQUENCE [LARGE SCALE GENOMIC DNA]</scope>
    <source>
        <strain evidence="7 8">NE2</strain>
    </source>
</reference>
<name>A0A1I3ZS59_9HYPH</name>
<dbReference type="PANTHER" id="PTHR10010:SF46">
    <property type="entry name" value="SODIUM-DEPENDENT PHOSPHATE TRANSPORT PROTEIN 2B"/>
    <property type="match status" value="1"/>
</dbReference>
<dbReference type="GO" id="GO:0005436">
    <property type="term" value="F:sodium:phosphate symporter activity"/>
    <property type="evidence" value="ECO:0007669"/>
    <property type="project" value="InterPro"/>
</dbReference>
<feature type="transmembrane region" description="Helical" evidence="6">
    <location>
        <begin position="40"/>
        <end position="58"/>
    </location>
</feature>
<dbReference type="InterPro" id="IPR003841">
    <property type="entry name" value="Na/Pi_transpt"/>
</dbReference>
<dbReference type="Pfam" id="PF02690">
    <property type="entry name" value="Na_Pi_cotrans"/>
    <property type="match status" value="2"/>
</dbReference>
<dbReference type="NCBIfam" id="NF037997">
    <property type="entry name" value="Na_Pi_symport"/>
    <property type="match status" value="1"/>
</dbReference>
<dbReference type="PANTHER" id="PTHR10010">
    <property type="entry name" value="SOLUTE CARRIER FAMILY 34 SODIUM PHOSPHATE , MEMBER 2-RELATED"/>
    <property type="match status" value="1"/>
</dbReference>
<feature type="transmembrane region" description="Helical" evidence="6">
    <location>
        <begin position="70"/>
        <end position="91"/>
    </location>
</feature>
<feature type="transmembrane region" description="Helical" evidence="6">
    <location>
        <begin position="169"/>
        <end position="191"/>
    </location>
</feature>
<feature type="transmembrane region" description="Helical" evidence="6">
    <location>
        <begin position="254"/>
        <end position="277"/>
    </location>
</feature>
<dbReference type="Proteomes" id="UP000198755">
    <property type="component" value="Unassembled WGS sequence"/>
</dbReference>
<evidence type="ECO:0000256" key="3">
    <source>
        <dbReference type="ARBA" id="ARBA00022692"/>
    </source>
</evidence>
<gene>
    <name evidence="7" type="ORF">SAMN05444581_108144</name>
</gene>
<keyword evidence="4 6" id="KW-1133">Transmembrane helix</keyword>
<organism evidence="7 8">
    <name type="scientific">Methylocapsa palsarum</name>
    <dbReference type="NCBI Taxonomy" id="1612308"/>
    <lineage>
        <taxon>Bacteria</taxon>
        <taxon>Pseudomonadati</taxon>
        <taxon>Pseudomonadota</taxon>
        <taxon>Alphaproteobacteria</taxon>
        <taxon>Hyphomicrobiales</taxon>
        <taxon>Beijerinckiaceae</taxon>
        <taxon>Methylocapsa</taxon>
    </lineage>
</organism>
<protein>
    <submittedName>
        <fullName evidence="7">Phosphate:Na+ symporter</fullName>
    </submittedName>
</protein>
<evidence type="ECO:0000313" key="7">
    <source>
        <dbReference type="EMBL" id="SFK47004.1"/>
    </source>
</evidence>
<accession>A0A1I3ZS59</accession>
<keyword evidence="2" id="KW-1003">Cell membrane</keyword>
<dbReference type="GO" id="GO:0005886">
    <property type="term" value="C:plasma membrane"/>
    <property type="evidence" value="ECO:0007669"/>
    <property type="project" value="UniProtKB-SubCell"/>
</dbReference>
<keyword evidence="5 6" id="KW-0472">Membrane</keyword>
<evidence type="ECO:0000256" key="5">
    <source>
        <dbReference type="ARBA" id="ARBA00023136"/>
    </source>
</evidence>
<feature type="transmembrane region" description="Helical" evidence="6">
    <location>
        <begin position="297"/>
        <end position="314"/>
    </location>
</feature>
<dbReference type="STRING" id="1612308.SAMN05444581_108144"/>
<keyword evidence="3 6" id="KW-0812">Transmembrane</keyword>
<evidence type="ECO:0000256" key="6">
    <source>
        <dbReference type="SAM" id="Phobius"/>
    </source>
</evidence>
<dbReference type="OrthoDB" id="9763003at2"/>
<dbReference type="AlphaFoldDB" id="A0A1I3ZS59"/>
<evidence type="ECO:0000256" key="2">
    <source>
        <dbReference type="ARBA" id="ARBA00022475"/>
    </source>
</evidence>
<dbReference type="EMBL" id="FOSN01000008">
    <property type="protein sequence ID" value="SFK47004.1"/>
    <property type="molecule type" value="Genomic_DNA"/>
</dbReference>
<feature type="transmembrane region" description="Helical" evidence="6">
    <location>
        <begin position="131"/>
        <end position="149"/>
    </location>
</feature>
<sequence>MATAIVILGGVGLFLLGMSVMTDGLKALAGSALRTVLGKAAATPLSGTFWGAIVTLLVQSSSAVTMTTIGLVSAGLLTFPQGLGLVFGANIGTTGTGWLIALVGVRVSLSTYALPLIFAGALTKVLASGRIAAGGAAVAGFALVLYGLTTLQQGMGGLAASLNPSDLPAVIGSPGVGWLEGWIGLFTLIAVGIAMTAVMQSSTAAIAVTISAFYAGAVGLEQGAALIVGQNIGTATSSALAAIGASVTAKRLALAYVLFKVIAALIALAAFPFTAALMGRLSPKIDGTTLLAAYHTAYNVVGVAVLLPATQWFGRFVERLLPSKESPLERALDPAALENPVVAVEAARRIVAETLATIAVSVAASLSGGDGRTKLDPAPSAAALRQVRNFLSELKEPPETEAERCRMTSTLLALDHASRLVEILGTGERPGTETGDSEDLRAAELCKESVLWAQAAVESIITESALSERARPVGWRASPEATTAVAEVEKATKALATMLPGHRAAILISVAPGQVTAAEALTRIDAARRLERIAHHTWRSTAHLLGEGQAMPATKAAI</sequence>
<dbReference type="GO" id="GO:0044341">
    <property type="term" value="P:sodium-dependent phosphate transport"/>
    <property type="evidence" value="ECO:0007669"/>
    <property type="project" value="InterPro"/>
</dbReference>
<feature type="transmembrane region" description="Helical" evidence="6">
    <location>
        <begin position="203"/>
        <end position="220"/>
    </location>
</feature>
<dbReference type="RefSeq" id="WP_091682125.1">
    <property type="nucleotide sequence ID" value="NZ_FOSN01000008.1"/>
</dbReference>
<feature type="transmembrane region" description="Helical" evidence="6">
    <location>
        <begin position="97"/>
        <end position="119"/>
    </location>
</feature>
<comment type="subcellular location">
    <subcellularLocation>
        <location evidence="1">Cell membrane</location>
        <topology evidence="1">Multi-pass membrane protein</topology>
    </subcellularLocation>
</comment>
<evidence type="ECO:0000256" key="4">
    <source>
        <dbReference type="ARBA" id="ARBA00022989"/>
    </source>
</evidence>
<keyword evidence="8" id="KW-1185">Reference proteome</keyword>
<evidence type="ECO:0000313" key="8">
    <source>
        <dbReference type="Proteomes" id="UP000198755"/>
    </source>
</evidence>
<proteinExistence type="predicted"/>
<evidence type="ECO:0000256" key="1">
    <source>
        <dbReference type="ARBA" id="ARBA00004651"/>
    </source>
</evidence>